<evidence type="ECO:0000313" key="5">
    <source>
        <dbReference type="Proteomes" id="UP001304895"/>
    </source>
</evidence>
<dbReference type="SUPFAM" id="SSF75005">
    <property type="entry name" value="Arabinanase/levansucrase/invertase"/>
    <property type="match status" value="1"/>
</dbReference>
<accession>A0AAN6ZEY3</accession>
<reference evidence="4" key="2">
    <citation type="submission" date="2023-05" db="EMBL/GenBank/DDBJ databases">
        <authorList>
            <consortium name="Lawrence Berkeley National Laboratory"/>
            <person name="Steindorff A."/>
            <person name="Hensen N."/>
            <person name="Bonometti L."/>
            <person name="Westerberg I."/>
            <person name="Brannstrom I.O."/>
            <person name="Guillou S."/>
            <person name="Cros-Aarteil S."/>
            <person name="Calhoun S."/>
            <person name="Haridas S."/>
            <person name="Kuo A."/>
            <person name="Mondo S."/>
            <person name="Pangilinan J."/>
            <person name="Riley R."/>
            <person name="Labutti K."/>
            <person name="Andreopoulos B."/>
            <person name="Lipzen A."/>
            <person name="Chen C."/>
            <person name="Yanf M."/>
            <person name="Daum C."/>
            <person name="Ng V."/>
            <person name="Clum A."/>
            <person name="Ohm R."/>
            <person name="Martin F."/>
            <person name="Silar P."/>
            <person name="Natvig D."/>
            <person name="Lalanne C."/>
            <person name="Gautier V."/>
            <person name="Ament-Velasquez S.L."/>
            <person name="Kruys A."/>
            <person name="Hutchinson M.I."/>
            <person name="Powell A.J."/>
            <person name="Barry K."/>
            <person name="Miller A.N."/>
            <person name="Grigoriev I.V."/>
            <person name="Debuchy R."/>
            <person name="Gladieux P."/>
            <person name="Thoren M.H."/>
            <person name="Johannesson H."/>
        </authorList>
    </citation>
    <scope>NUCLEOTIDE SEQUENCE</scope>
    <source>
        <strain evidence="4">CBS 123565</strain>
    </source>
</reference>
<keyword evidence="2 4" id="KW-0378">Hydrolase</keyword>
<comment type="caution">
    <text evidence="4">The sequence shown here is derived from an EMBL/GenBank/DDBJ whole genome shotgun (WGS) entry which is preliminary data.</text>
</comment>
<dbReference type="AlphaFoldDB" id="A0AAN6ZEY3"/>
<evidence type="ECO:0000313" key="4">
    <source>
        <dbReference type="EMBL" id="KAK4135877.1"/>
    </source>
</evidence>
<dbReference type="Pfam" id="PF04616">
    <property type="entry name" value="Glyco_hydro_43"/>
    <property type="match status" value="1"/>
</dbReference>
<name>A0AAN6ZEY3_9PEZI</name>
<comment type="similarity">
    <text evidence="1">Belongs to the glycosyl hydrolase 43 family.</text>
</comment>
<sequence>MTSNCPSCSDTIPTEAISINDTLPSNTQNAPPPGPWHLLRHTDLLPSPGAWANQTHPQTWAPSVHHLPATNRWVLYYSAAGEHCIGAAHATATTGPYHAQPTPFACRVGESGAIDAAGYREEADGTRWVVYKVDGSGKGEGTACGGGGRATPIRLQQVDARDGVTRARAAVEILEREGEVDGPLVEAPSLYAVAESIWGPYERKGQLIGRKTGDWG</sequence>
<evidence type="ECO:0000256" key="2">
    <source>
        <dbReference type="ARBA" id="ARBA00022801"/>
    </source>
</evidence>
<keyword evidence="5" id="KW-1185">Reference proteome</keyword>
<dbReference type="InterPro" id="IPR006710">
    <property type="entry name" value="Glyco_hydro_43"/>
</dbReference>
<dbReference type="Proteomes" id="UP001304895">
    <property type="component" value="Unassembled WGS sequence"/>
</dbReference>
<dbReference type="EMBL" id="MU853405">
    <property type="protein sequence ID" value="KAK4135877.1"/>
    <property type="molecule type" value="Genomic_DNA"/>
</dbReference>
<gene>
    <name evidence="4" type="ORF">BT67DRAFT_433270</name>
</gene>
<dbReference type="GO" id="GO:0004553">
    <property type="term" value="F:hydrolase activity, hydrolyzing O-glycosyl compounds"/>
    <property type="evidence" value="ECO:0007669"/>
    <property type="project" value="InterPro"/>
</dbReference>
<proteinExistence type="inferred from homology"/>
<protein>
    <submittedName>
        <fullName evidence="4">Glycoside hydrolase family 43 protein</fullName>
    </submittedName>
</protein>
<evidence type="ECO:0000256" key="1">
    <source>
        <dbReference type="ARBA" id="ARBA00009865"/>
    </source>
</evidence>
<dbReference type="Gene3D" id="2.115.10.20">
    <property type="entry name" value="Glycosyl hydrolase domain, family 43"/>
    <property type="match status" value="1"/>
</dbReference>
<organism evidence="4 5">
    <name type="scientific">Trichocladium antarcticum</name>
    <dbReference type="NCBI Taxonomy" id="1450529"/>
    <lineage>
        <taxon>Eukaryota</taxon>
        <taxon>Fungi</taxon>
        <taxon>Dikarya</taxon>
        <taxon>Ascomycota</taxon>
        <taxon>Pezizomycotina</taxon>
        <taxon>Sordariomycetes</taxon>
        <taxon>Sordariomycetidae</taxon>
        <taxon>Sordariales</taxon>
        <taxon>Chaetomiaceae</taxon>
        <taxon>Trichocladium</taxon>
    </lineage>
</organism>
<dbReference type="GO" id="GO:0005975">
    <property type="term" value="P:carbohydrate metabolic process"/>
    <property type="evidence" value="ECO:0007669"/>
    <property type="project" value="InterPro"/>
</dbReference>
<keyword evidence="3" id="KW-0326">Glycosidase</keyword>
<dbReference type="InterPro" id="IPR023296">
    <property type="entry name" value="Glyco_hydro_beta-prop_sf"/>
</dbReference>
<evidence type="ECO:0000256" key="3">
    <source>
        <dbReference type="ARBA" id="ARBA00023295"/>
    </source>
</evidence>
<reference evidence="4" key="1">
    <citation type="journal article" date="2023" name="Mol. Phylogenet. Evol.">
        <title>Genome-scale phylogeny and comparative genomics of the fungal order Sordariales.</title>
        <authorList>
            <person name="Hensen N."/>
            <person name="Bonometti L."/>
            <person name="Westerberg I."/>
            <person name="Brannstrom I.O."/>
            <person name="Guillou S."/>
            <person name="Cros-Aarteil S."/>
            <person name="Calhoun S."/>
            <person name="Haridas S."/>
            <person name="Kuo A."/>
            <person name="Mondo S."/>
            <person name="Pangilinan J."/>
            <person name="Riley R."/>
            <person name="LaButti K."/>
            <person name="Andreopoulos B."/>
            <person name="Lipzen A."/>
            <person name="Chen C."/>
            <person name="Yan M."/>
            <person name="Daum C."/>
            <person name="Ng V."/>
            <person name="Clum A."/>
            <person name="Steindorff A."/>
            <person name="Ohm R.A."/>
            <person name="Martin F."/>
            <person name="Silar P."/>
            <person name="Natvig D.O."/>
            <person name="Lalanne C."/>
            <person name="Gautier V."/>
            <person name="Ament-Velasquez S.L."/>
            <person name="Kruys A."/>
            <person name="Hutchinson M.I."/>
            <person name="Powell A.J."/>
            <person name="Barry K."/>
            <person name="Miller A.N."/>
            <person name="Grigoriev I.V."/>
            <person name="Debuchy R."/>
            <person name="Gladieux P."/>
            <person name="Hiltunen Thoren M."/>
            <person name="Johannesson H."/>
        </authorList>
    </citation>
    <scope>NUCLEOTIDE SEQUENCE</scope>
    <source>
        <strain evidence="4">CBS 123565</strain>
    </source>
</reference>